<dbReference type="InterPro" id="IPR038509">
    <property type="entry name" value="IFS_sf"/>
</dbReference>
<proteinExistence type="predicted"/>
<protein>
    <submittedName>
        <fullName evidence="1">Uncharacterized protein</fullName>
    </submittedName>
</protein>
<sequence length="299" mass="34895">MAYKNSHIFLPLVQKARKEKSLDKLLAGRGEWFVVQTDMFGDFPDRPTDVDGIYIFGIFKLYELGDTAIAQETEDAIVAICDQPYDDDAYLAGHAFYYYLCKLRAEYAPFRMNIKRIEDAIKNCIIRDKEKMLNTHKWVYTYSNTNGPWDLYNFMQMQNDIFLPLGANLFGDSVFERTKTPELLRILKKRNKEENLTVVLRDGSVVSGAIDEIYDDYDYIGTKEHPTYKVFERCNFVVGEVLKTGKDEVSCCQILDLARPAFVKKIMDESGHIIWKISLARLLFLEFIIKLWRFLTKHH</sequence>
<organism evidence="1 2">
    <name type="scientific">Succinivibrio dextrinosolvens</name>
    <dbReference type="NCBI Taxonomy" id="83771"/>
    <lineage>
        <taxon>Bacteria</taxon>
        <taxon>Pseudomonadati</taxon>
        <taxon>Pseudomonadota</taxon>
        <taxon>Gammaproteobacteria</taxon>
        <taxon>Aeromonadales</taxon>
        <taxon>Succinivibrionaceae</taxon>
        <taxon>Succinivibrio</taxon>
    </lineage>
</organism>
<dbReference type="OrthoDB" id="9553521at2"/>
<accession>A0A662ZCE3</accession>
<evidence type="ECO:0000313" key="1">
    <source>
        <dbReference type="EMBL" id="SFK04253.1"/>
    </source>
</evidence>
<dbReference type="RefSeq" id="WP_074840328.1">
    <property type="nucleotide sequence ID" value="NZ_CP047056.1"/>
</dbReference>
<dbReference type="EMBL" id="FOSF01000017">
    <property type="protein sequence ID" value="SFK04253.1"/>
    <property type="molecule type" value="Genomic_DNA"/>
</dbReference>
<gene>
    <name evidence="1" type="ORF">SAMN04487865_101721</name>
</gene>
<name>A0A662ZCE3_9GAMM</name>
<dbReference type="Proteomes" id="UP000243374">
    <property type="component" value="Unassembled WGS sequence"/>
</dbReference>
<dbReference type="Gene3D" id="1.25.40.520">
    <property type="match status" value="1"/>
</dbReference>
<keyword evidence="2" id="KW-1185">Reference proteome</keyword>
<dbReference type="AlphaFoldDB" id="A0A662ZCE3"/>
<evidence type="ECO:0000313" key="2">
    <source>
        <dbReference type="Proteomes" id="UP000243374"/>
    </source>
</evidence>
<reference evidence="1 2" key="1">
    <citation type="submission" date="2016-10" db="EMBL/GenBank/DDBJ databases">
        <authorList>
            <person name="Varghese N."/>
            <person name="Submissions S."/>
        </authorList>
    </citation>
    <scope>NUCLEOTIDE SEQUENCE [LARGE SCALE GENOMIC DNA]</scope>
    <source>
        <strain evidence="1 2">22B</strain>
    </source>
</reference>